<evidence type="ECO:0000313" key="1">
    <source>
        <dbReference type="EMBL" id="KAJ6995609.1"/>
    </source>
</evidence>
<protein>
    <submittedName>
        <fullName evidence="1">Uncharacterized protein</fullName>
    </submittedName>
</protein>
<dbReference type="EMBL" id="JAQIZT010000005">
    <property type="protein sequence ID" value="KAJ6995609.1"/>
    <property type="molecule type" value="Genomic_DNA"/>
</dbReference>
<dbReference type="Proteomes" id="UP001164929">
    <property type="component" value="Chromosome 5"/>
</dbReference>
<comment type="caution">
    <text evidence="1">The sequence shown here is derived from an EMBL/GenBank/DDBJ whole genome shotgun (WGS) entry which is preliminary data.</text>
</comment>
<gene>
    <name evidence="1" type="ORF">NC653_012450</name>
</gene>
<evidence type="ECO:0000313" key="2">
    <source>
        <dbReference type="Proteomes" id="UP001164929"/>
    </source>
</evidence>
<accession>A0AAD6QS64</accession>
<reference evidence="1" key="1">
    <citation type="journal article" date="2023" name="Mol. Ecol. Resour.">
        <title>Chromosome-level genome assembly of a triploid poplar Populus alba 'Berolinensis'.</title>
        <authorList>
            <person name="Chen S."/>
            <person name="Yu Y."/>
            <person name="Wang X."/>
            <person name="Wang S."/>
            <person name="Zhang T."/>
            <person name="Zhou Y."/>
            <person name="He R."/>
            <person name="Meng N."/>
            <person name="Wang Y."/>
            <person name="Liu W."/>
            <person name="Liu Z."/>
            <person name="Liu J."/>
            <person name="Guo Q."/>
            <person name="Huang H."/>
            <person name="Sederoff R.R."/>
            <person name="Wang G."/>
            <person name="Qu G."/>
            <person name="Chen S."/>
        </authorList>
    </citation>
    <scope>NUCLEOTIDE SEQUENCE</scope>
    <source>
        <strain evidence="1">SC-2020</strain>
    </source>
</reference>
<keyword evidence="2" id="KW-1185">Reference proteome</keyword>
<proteinExistence type="predicted"/>
<organism evidence="1 2">
    <name type="scientific">Populus alba x Populus x berolinensis</name>
    <dbReference type="NCBI Taxonomy" id="444605"/>
    <lineage>
        <taxon>Eukaryota</taxon>
        <taxon>Viridiplantae</taxon>
        <taxon>Streptophyta</taxon>
        <taxon>Embryophyta</taxon>
        <taxon>Tracheophyta</taxon>
        <taxon>Spermatophyta</taxon>
        <taxon>Magnoliopsida</taxon>
        <taxon>eudicotyledons</taxon>
        <taxon>Gunneridae</taxon>
        <taxon>Pentapetalae</taxon>
        <taxon>rosids</taxon>
        <taxon>fabids</taxon>
        <taxon>Malpighiales</taxon>
        <taxon>Salicaceae</taxon>
        <taxon>Saliceae</taxon>
        <taxon>Populus</taxon>
    </lineage>
</organism>
<dbReference type="AlphaFoldDB" id="A0AAD6QS64"/>
<sequence length="101" mass="11571">MAIPLIPLVRTVIEWDNVSSSLLKLRFLSFKPFFPFFLCFTVSCLRCQWDWSAALLGLFGSVSYGRHSSNFHTAHEEPSTVFLKHCGVAHHKVDLRLKGEF</sequence>
<name>A0AAD6QS64_9ROSI</name>